<dbReference type="Proteomes" id="UP001232245">
    <property type="component" value="Unassembled WGS sequence"/>
</dbReference>
<evidence type="ECO:0000313" key="15">
    <source>
        <dbReference type="EMBL" id="MDQ0226636.1"/>
    </source>
</evidence>
<evidence type="ECO:0000313" key="16">
    <source>
        <dbReference type="Proteomes" id="UP001232245"/>
    </source>
</evidence>
<dbReference type="CDD" id="cd00212">
    <property type="entry name" value="PTS_IIB_glc"/>
    <property type="match status" value="1"/>
</dbReference>
<dbReference type="InterPro" id="IPR050558">
    <property type="entry name" value="PTS_Sugar-Specific_Components"/>
</dbReference>
<keyword evidence="16" id="KW-1185">Reference proteome</keyword>
<proteinExistence type="predicted"/>
<organism evidence="15 16">
    <name type="scientific">Metabacillus niabensis</name>
    <dbReference type="NCBI Taxonomy" id="324854"/>
    <lineage>
        <taxon>Bacteria</taxon>
        <taxon>Bacillati</taxon>
        <taxon>Bacillota</taxon>
        <taxon>Bacilli</taxon>
        <taxon>Bacillales</taxon>
        <taxon>Bacillaceae</taxon>
        <taxon>Metabacillus</taxon>
    </lineage>
</organism>
<dbReference type="PROSITE" id="PS51098">
    <property type="entry name" value="PTS_EIIB_TYPE_1"/>
    <property type="match status" value="1"/>
</dbReference>
<evidence type="ECO:0000256" key="2">
    <source>
        <dbReference type="ARBA" id="ARBA00022448"/>
    </source>
</evidence>
<keyword evidence="2" id="KW-0813">Transport</keyword>
<comment type="subcellular location">
    <subcellularLocation>
        <location evidence="1">Cell membrane</location>
        <topology evidence="1">Multi-pass membrane protein</topology>
    </subcellularLocation>
</comment>
<dbReference type="InterPro" id="IPR001996">
    <property type="entry name" value="PTS_IIB_1"/>
</dbReference>
<dbReference type="RefSeq" id="WP_174879563.1">
    <property type="nucleotide sequence ID" value="NZ_CADEPK010000031.1"/>
</dbReference>
<sequence>MNVDKKQVSQIIDAIGGKDNISAATHCVTRLRFALVDEGKVDKEALEAIDLVKGSFSTNGQFQVVIGQGTVDKVYKEMVHQTGVGEASKEDVKKASEQHLNPLQRAIKTLADIFIPILPAIVTAGLLMGINNLLTGPGIFFEQSIVEKYPQWADVASIINLIANTAFTFLPGLVGWSAVNRFGGSPLFGIVLGLMLVHPDLLNAWGYGAAEEIPTWNLFGLEVQKVGYQGQVLPVLVASYVLAKLEKWLRSKIADSFQLLLVAPIALLITGLISFIAIGPITFAIGNVITDAVVNIFEFAPIIGGLIYGGLYAPLVITGMHHTFLAVDLQLIGSTGGTFLWPMVALSNIAQGTAALAMMFILKDEKLKSLSVTSAVSAYLGVTEPAMFGVNLRFRYAFISAIIGSALAGAFISVQAVKAPSVGVGGLPAFLSIFPQNWGAFFIGMAIVIIVPFVLTLFFGKIRKQK</sequence>
<feature type="transmembrane region" description="Helical" evidence="12">
    <location>
        <begin position="437"/>
        <end position="460"/>
    </location>
</feature>
<feature type="transmembrane region" description="Helical" evidence="12">
    <location>
        <begin position="339"/>
        <end position="362"/>
    </location>
</feature>
<feature type="transmembrane region" description="Helical" evidence="12">
    <location>
        <begin position="113"/>
        <end position="135"/>
    </location>
</feature>
<dbReference type="Gene3D" id="3.30.1360.60">
    <property type="entry name" value="Glucose permease domain IIB"/>
    <property type="match status" value="1"/>
</dbReference>
<keyword evidence="4" id="KW-0762">Sugar transport</keyword>
<accession>A0ABT9Z2Z6</accession>
<feature type="transmembrane region" description="Helical" evidence="12">
    <location>
        <begin position="187"/>
        <end position="206"/>
    </location>
</feature>
<evidence type="ECO:0000256" key="11">
    <source>
        <dbReference type="PROSITE-ProRule" id="PRU00421"/>
    </source>
</evidence>
<dbReference type="Pfam" id="PF00367">
    <property type="entry name" value="PTS_EIIB"/>
    <property type="match status" value="1"/>
</dbReference>
<feature type="domain" description="PTS EIIB type-1" evidence="13">
    <location>
        <begin position="5"/>
        <end position="88"/>
    </location>
</feature>
<dbReference type="PANTHER" id="PTHR30175:SF4">
    <property type="entry name" value="PTS SYSTEM TREHALOSE-SPECIFIC EIIBC COMPONENT"/>
    <property type="match status" value="1"/>
</dbReference>
<dbReference type="Pfam" id="PF02378">
    <property type="entry name" value="PTS_EIIC"/>
    <property type="match status" value="1"/>
</dbReference>
<dbReference type="EMBL" id="JAUSTZ010000006">
    <property type="protein sequence ID" value="MDQ0226636.1"/>
    <property type="molecule type" value="Genomic_DNA"/>
</dbReference>
<dbReference type="PROSITE" id="PS01035">
    <property type="entry name" value="PTS_EIIB_TYPE_1_CYS"/>
    <property type="match status" value="1"/>
</dbReference>
<feature type="transmembrane region" description="Helical" evidence="12">
    <location>
        <begin position="284"/>
        <end position="308"/>
    </location>
</feature>
<feature type="transmembrane region" description="Helical" evidence="12">
    <location>
        <begin position="396"/>
        <end position="417"/>
    </location>
</feature>
<dbReference type="PROSITE" id="PS51103">
    <property type="entry name" value="PTS_EIIC_TYPE_1"/>
    <property type="match status" value="1"/>
</dbReference>
<keyword evidence="3" id="KW-1003">Cell membrane</keyword>
<dbReference type="SUPFAM" id="SSF55604">
    <property type="entry name" value="Glucose permease domain IIB"/>
    <property type="match status" value="1"/>
</dbReference>
<gene>
    <name evidence="15" type="ORF">J2S02_002981</name>
</gene>
<feature type="domain" description="PTS EIIC type-1" evidence="14">
    <location>
        <begin position="108"/>
        <end position="466"/>
    </location>
</feature>
<dbReference type="InterPro" id="IPR013013">
    <property type="entry name" value="PTS_EIIC_1"/>
</dbReference>
<evidence type="ECO:0000256" key="12">
    <source>
        <dbReference type="SAM" id="Phobius"/>
    </source>
</evidence>
<feature type="transmembrane region" description="Helical" evidence="12">
    <location>
        <begin position="257"/>
        <end position="278"/>
    </location>
</feature>
<dbReference type="NCBIfam" id="TIGR01992">
    <property type="entry name" value="PTS-IIBC-Tre"/>
    <property type="match status" value="1"/>
</dbReference>
<evidence type="ECO:0000256" key="7">
    <source>
        <dbReference type="ARBA" id="ARBA00022692"/>
    </source>
</evidence>
<reference evidence="15 16" key="1">
    <citation type="submission" date="2023-07" db="EMBL/GenBank/DDBJ databases">
        <title>Genomic Encyclopedia of Type Strains, Phase IV (KMG-IV): sequencing the most valuable type-strain genomes for metagenomic binning, comparative biology and taxonomic classification.</title>
        <authorList>
            <person name="Goeker M."/>
        </authorList>
    </citation>
    <scope>NUCLEOTIDE SEQUENCE [LARGE SCALE GENOMIC DNA]</scope>
    <source>
        <strain evidence="15 16">DSM 17723</strain>
    </source>
</reference>
<evidence type="ECO:0000256" key="9">
    <source>
        <dbReference type="ARBA" id="ARBA00022989"/>
    </source>
</evidence>
<evidence type="ECO:0000259" key="13">
    <source>
        <dbReference type="PROSITE" id="PS51098"/>
    </source>
</evidence>
<keyword evidence="9 12" id="KW-1133">Transmembrane helix</keyword>
<dbReference type="InterPro" id="IPR018113">
    <property type="entry name" value="PTrfase_EIIB_Cys"/>
</dbReference>
<name>A0ABT9Z2Z6_9BACI</name>
<dbReference type="InterPro" id="IPR011296">
    <property type="entry name" value="PTS_IIBC_treh"/>
</dbReference>
<evidence type="ECO:0000256" key="8">
    <source>
        <dbReference type="ARBA" id="ARBA00022777"/>
    </source>
</evidence>
<dbReference type="InterPro" id="IPR036878">
    <property type="entry name" value="Glu_permease_IIB"/>
</dbReference>
<keyword evidence="10 12" id="KW-0472">Membrane</keyword>
<evidence type="ECO:0000256" key="5">
    <source>
        <dbReference type="ARBA" id="ARBA00022679"/>
    </source>
</evidence>
<dbReference type="InterPro" id="IPR003352">
    <property type="entry name" value="PTS_EIIC"/>
</dbReference>
<evidence type="ECO:0000259" key="14">
    <source>
        <dbReference type="PROSITE" id="PS51103"/>
    </source>
</evidence>
<keyword evidence="6" id="KW-0598">Phosphotransferase system</keyword>
<evidence type="ECO:0000256" key="10">
    <source>
        <dbReference type="ARBA" id="ARBA00023136"/>
    </source>
</evidence>
<dbReference type="PANTHER" id="PTHR30175">
    <property type="entry name" value="PHOSPHOTRANSFERASE SYSTEM TRANSPORT PROTEIN"/>
    <property type="match status" value="1"/>
</dbReference>
<evidence type="ECO:0000256" key="1">
    <source>
        <dbReference type="ARBA" id="ARBA00004651"/>
    </source>
</evidence>
<protein>
    <submittedName>
        <fullName evidence="15">PTS system trehalose-specific IIC component</fullName>
    </submittedName>
</protein>
<dbReference type="NCBIfam" id="NF008236">
    <property type="entry name" value="PRK11007.1"/>
    <property type="match status" value="1"/>
</dbReference>
<keyword evidence="8" id="KW-0418">Kinase</keyword>
<feature type="active site" description="Phosphocysteine intermediate; for EIIB activity" evidence="11">
    <location>
        <position position="27"/>
    </location>
</feature>
<keyword evidence="7 12" id="KW-0812">Transmembrane</keyword>
<feature type="transmembrane region" description="Helical" evidence="12">
    <location>
        <begin position="155"/>
        <end position="175"/>
    </location>
</feature>
<keyword evidence="5" id="KW-0808">Transferase</keyword>
<dbReference type="NCBIfam" id="TIGR00826">
    <property type="entry name" value="EIIB_glc"/>
    <property type="match status" value="1"/>
</dbReference>
<evidence type="ECO:0000256" key="3">
    <source>
        <dbReference type="ARBA" id="ARBA00022475"/>
    </source>
</evidence>
<evidence type="ECO:0000256" key="4">
    <source>
        <dbReference type="ARBA" id="ARBA00022597"/>
    </source>
</evidence>
<evidence type="ECO:0000256" key="6">
    <source>
        <dbReference type="ARBA" id="ARBA00022683"/>
    </source>
</evidence>
<comment type="caution">
    <text evidence="15">The sequence shown here is derived from an EMBL/GenBank/DDBJ whole genome shotgun (WGS) entry which is preliminary data.</text>
</comment>